<evidence type="ECO:0000313" key="2">
    <source>
        <dbReference type="Proteomes" id="UP000237310"/>
    </source>
</evidence>
<organism evidence="1 2">
    <name type="scientific">Flavobacterium alvei</name>
    <dbReference type="NCBI Taxonomy" id="2080416"/>
    <lineage>
        <taxon>Bacteria</taxon>
        <taxon>Pseudomonadati</taxon>
        <taxon>Bacteroidota</taxon>
        <taxon>Flavobacteriia</taxon>
        <taxon>Flavobacteriales</taxon>
        <taxon>Flavobacteriaceae</taxon>
        <taxon>Flavobacterium</taxon>
    </lineage>
</organism>
<dbReference type="EMBL" id="PQVG01000001">
    <property type="protein sequence ID" value="POY41149.1"/>
    <property type="molecule type" value="Genomic_DNA"/>
</dbReference>
<dbReference type="Proteomes" id="UP000237310">
    <property type="component" value="Unassembled WGS sequence"/>
</dbReference>
<protein>
    <submittedName>
        <fullName evidence="1">Uncharacterized protein</fullName>
    </submittedName>
</protein>
<dbReference type="AlphaFoldDB" id="A0A2S5AFS9"/>
<name>A0A2S5AFS9_9FLAO</name>
<comment type="caution">
    <text evidence="1">The sequence shown here is derived from an EMBL/GenBank/DDBJ whole genome shotgun (WGS) entry which is preliminary data.</text>
</comment>
<keyword evidence="2" id="KW-1185">Reference proteome</keyword>
<reference evidence="1 2" key="1">
    <citation type="submission" date="2018-01" db="EMBL/GenBank/DDBJ databases">
        <authorList>
            <person name="Gaut B.S."/>
            <person name="Morton B.R."/>
            <person name="Clegg M.T."/>
            <person name="Duvall M.R."/>
        </authorList>
    </citation>
    <scope>NUCLEOTIDE SEQUENCE [LARGE SCALE GENOMIC DNA]</scope>
    <source>
        <strain evidence="1 2">HR-AY</strain>
    </source>
</reference>
<sequence>MKRNLFFVLLIFIGFNLNAQKSGIEFFFVENYKNLNSDCKYCFDLETANLESIPILNEEDIKHFNWKDQQIILTEKGKHKFTDLKIPLSGLPIVITLNGRKIYGLWFWNAVSSFGCDRVFAFPTIDFKIQFGLPKNYSFGTDPRFDEKLREYVVSKYNQ</sequence>
<evidence type="ECO:0000313" key="1">
    <source>
        <dbReference type="EMBL" id="POY41149.1"/>
    </source>
</evidence>
<proteinExistence type="predicted"/>
<accession>A0A2S5AFS9</accession>
<gene>
    <name evidence="1" type="ORF">C3L50_01075</name>
</gene>